<protein>
    <submittedName>
        <fullName evidence="1">Uncharacterized protein</fullName>
    </submittedName>
</protein>
<reference evidence="1" key="2">
    <citation type="submission" date="2023-05" db="EMBL/GenBank/DDBJ databases">
        <authorList>
            <person name="Schelkunov M.I."/>
        </authorList>
    </citation>
    <scope>NUCLEOTIDE SEQUENCE</scope>
    <source>
        <strain evidence="1">Hsosn_3</strain>
        <tissue evidence="1">Leaf</tissue>
    </source>
</reference>
<dbReference type="Proteomes" id="UP001237642">
    <property type="component" value="Unassembled WGS sequence"/>
</dbReference>
<organism evidence="1 2">
    <name type="scientific">Heracleum sosnowskyi</name>
    <dbReference type="NCBI Taxonomy" id="360622"/>
    <lineage>
        <taxon>Eukaryota</taxon>
        <taxon>Viridiplantae</taxon>
        <taxon>Streptophyta</taxon>
        <taxon>Embryophyta</taxon>
        <taxon>Tracheophyta</taxon>
        <taxon>Spermatophyta</taxon>
        <taxon>Magnoliopsida</taxon>
        <taxon>eudicotyledons</taxon>
        <taxon>Gunneridae</taxon>
        <taxon>Pentapetalae</taxon>
        <taxon>asterids</taxon>
        <taxon>campanulids</taxon>
        <taxon>Apiales</taxon>
        <taxon>Apiaceae</taxon>
        <taxon>Apioideae</taxon>
        <taxon>apioid superclade</taxon>
        <taxon>Tordylieae</taxon>
        <taxon>Tordyliinae</taxon>
        <taxon>Heracleum</taxon>
    </lineage>
</organism>
<evidence type="ECO:0000313" key="1">
    <source>
        <dbReference type="EMBL" id="KAK1372848.1"/>
    </source>
</evidence>
<name>A0AAD8HTZ7_9APIA</name>
<gene>
    <name evidence="1" type="ORF">POM88_029041</name>
</gene>
<sequence>MLHPIKSDDGSQLEIRVVVFDLTNKEKEMFCYVLKDVKLPYGCASNVSRYVQVKERKLAGYKSHHAHFVLQYFLQFVTIQDYQKQHIAKKRGVHQLIDENDVNKSSMRRKLALDKDVTNGKKIRNSDKEVQDVAPKLNKYEELKRKQVA</sequence>
<keyword evidence="2" id="KW-1185">Reference proteome</keyword>
<proteinExistence type="predicted"/>
<evidence type="ECO:0000313" key="2">
    <source>
        <dbReference type="Proteomes" id="UP001237642"/>
    </source>
</evidence>
<reference evidence="1" key="1">
    <citation type="submission" date="2023-02" db="EMBL/GenBank/DDBJ databases">
        <title>Genome of toxic invasive species Heracleum sosnowskyi carries increased number of genes despite the absence of recent whole-genome duplications.</title>
        <authorList>
            <person name="Schelkunov M."/>
            <person name="Shtratnikova V."/>
            <person name="Makarenko M."/>
            <person name="Klepikova A."/>
            <person name="Omelchenko D."/>
            <person name="Novikova G."/>
            <person name="Obukhova E."/>
            <person name="Bogdanov V."/>
            <person name="Penin A."/>
            <person name="Logacheva M."/>
        </authorList>
    </citation>
    <scope>NUCLEOTIDE SEQUENCE</scope>
    <source>
        <strain evidence="1">Hsosn_3</strain>
        <tissue evidence="1">Leaf</tissue>
    </source>
</reference>
<dbReference type="AlphaFoldDB" id="A0AAD8HTZ7"/>
<comment type="caution">
    <text evidence="1">The sequence shown here is derived from an EMBL/GenBank/DDBJ whole genome shotgun (WGS) entry which is preliminary data.</text>
</comment>
<accession>A0AAD8HTZ7</accession>
<dbReference type="EMBL" id="JAUIZM010000007">
    <property type="protein sequence ID" value="KAK1372848.1"/>
    <property type="molecule type" value="Genomic_DNA"/>
</dbReference>